<evidence type="ECO:0000313" key="1">
    <source>
        <dbReference type="EMBL" id="KAH9290544.1"/>
    </source>
</evidence>
<gene>
    <name evidence="1" type="ORF">KI387_034661</name>
</gene>
<accession>A0AA38F300</accession>
<dbReference type="AlphaFoldDB" id="A0AA38F300"/>
<feature type="non-terminal residue" evidence="1">
    <location>
        <position position="96"/>
    </location>
</feature>
<proteinExistence type="predicted"/>
<reference evidence="1 2" key="1">
    <citation type="journal article" date="2021" name="Nat. Plants">
        <title>The Taxus genome provides insights into paclitaxel biosynthesis.</title>
        <authorList>
            <person name="Xiong X."/>
            <person name="Gou J."/>
            <person name="Liao Q."/>
            <person name="Li Y."/>
            <person name="Zhou Q."/>
            <person name="Bi G."/>
            <person name="Li C."/>
            <person name="Du R."/>
            <person name="Wang X."/>
            <person name="Sun T."/>
            <person name="Guo L."/>
            <person name="Liang H."/>
            <person name="Lu P."/>
            <person name="Wu Y."/>
            <person name="Zhang Z."/>
            <person name="Ro D.K."/>
            <person name="Shang Y."/>
            <person name="Huang S."/>
            <person name="Yan J."/>
        </authorList>
    </citation>
    <scope>NUCLEOTIDE SEQUENCE [LARGE SCALE GENOMIC DNA]</scope>
    <source>
        <strain evidence="1">Ta-2019</strain>
    </source>
</reference>
<keyword evidence="2" id="KW-1185">Reference proteome</keyword>
<evidence type="ECO:0000313" key="2">
    <source>
        <dbReference type="Proteomes" id="UP000824469"/>
    </source>
</evidence>
<name>A0AA38F300_TAXCH</name>
<organism evidence="1 2">
    <name type="scientific">Taxus chinensis</name>
    <name type="common">Chinese yew</name>
    <name type="synonym">Taxus wallichiana var. chinensis</name>
    <dbReference type="NCBI Taxonomy" id="29808"/>
    <lineage>
        <taxon>Eukaryota</taxon>
        <taxon>Viridiplantae</taxon>
        <taxon>Streptophyta</taxon>
        <taxon>Embryophyta</taxon>
        <taxon>Tracheophyta</taxon>
        <taxon>Spermatophyta</taxon>
        <taxon>Pinopsida</taxon>
        <taxon>Pinidae</taxon>
        <taxon>Conifers II</taxon>
        <taxon>Cupressales</taxon>
        <taxon>Taxaceae</taxon>
        <taxon>Taxus</taxon>
    </lineage>
</organism>
<sequence length="96" mass="10725">MEIPSLKSFKEVLGFNGGIQAGKQPYLVDLVEEAVEVEIINPTVDAYFKTMSEDAIIGRFNGLWPSSSALYQWVFENWTKTMKNISSVYMRAPGSG</sequence>
<protein>
    <submittedName>
        <fullName evidence="1">Uncharacterized protein</fullName>
    </submittedName>
</protein>
<dbReference type="EMBL" id="JAHRHJ020003813">
    <property type="protein sequence ID" value="KAH9290544.1"/>
    <property type="molecule type" value="Genomic_DNA"/>
</dbReference>
<dbReference type="Proteomes" id="UP000824469">
    <property type="component" value="Unassembled WGS sequence"/>
</dbReference>
<comment type="caution">
    <text evidence="1">The sequence shown here is derived from an EMBL/GenBank/DDBJ whole genome shotgun (WGS) entry which is preliminary data.</text>
</comment>